<dbReference type="EMBL" id="MK046913">
    <property type="protein sequence ID" value="QFO46831.1"/>
    <property type="molecule type" value="Genomic_RNA"/>
</dbReference>
<feature type="compositionally biased region" description="Basic residues" evidence="1">
    <location>
        <begin position="11"/>
        <end position="24"/>
    </location>
</feature>
<feature type="region of interest" description="Disordered" evidence="1">
    <location>
        <begin position="1"/>
        <end position="24"/>
    </location>
</feature>
<reference evidence="2" key="1">
    <citation type="submission" date="2018-10" db="EMBL/GenBank/DDBJ databases">
        <title>Detection and characterization of Cowpea chlorotic mottle virus in Arachis pintoi Krapov. &amp; W.C. Greg. (Fabaceae).</title>
        <authorList>
            <person name="Rossitto De Marchi B."/>
            <person name="Boari A."/>
            <person name="Pantoja K."/>
            <person name="Krause-Sakate R."/>
        </authorList>
    </citation>
    <scope>NUCLEOTIDE SEQUENCE</scope>
    <source>
        <strain evidence="2">Embrapa_Acre</strain>
    </source>
</reference>
<name>A0A7S5F4T3_CCMV</name>
<dbReference type="Pfam" id="PF01318">
    <property type="entry name" value="Bromo_coat"/>
    <property type="match status" value="1"/>
</dbReference>
<organism evidence="2">
    <name type="scientific">Cowpea chlorotic mottle virus</name>
    <name type="common">CCMV</name>
    <dbReference type="NCBI Taxonomy" id="12303"/>
    <lineage>
        <taxon>Viruses</taxon>
        <taxon>Riboviria</taxon>
        <taxon>Orthornavirae</taxon>
        <taxon>Kitrinoviricota</taxon>
        <taxon>Alsuviricetes</taxon>
        <taxon>Martellivirales</taxon>
        <taxon>Bromoviridae</taxon>
        <taxon>Bromovirus</taxon>
        <taxon>Bromovirus CCMV</taxon>
    </lineage>
</organism>
<sequence>MSTVGAGKLTRAQRRAAARKNKRNTRVVQPVIVEPIASGQGKAIKAWAGYSVSKWTASCAAAEAKVTSAIAISLPSELSSERNKQLKVGRVLLWLGLLPSVSGTVKSCITETQTTAAAAFQVALAVADNSKDVVAAMYPEAFKGITLEQLVADLTIYLYSSAALASGDVVVHLEVEHVRPTFDDSFTPVY</sequence>
<organismHost>
    <name type="scientific">Vigna unguiculata</name>
    <name type="common">Cowpea</name>
    <dbReference type="NCBI Taxonomy" id="3917"/>
</organismHost>
<organismHost>
    <name type="scientific">Glycine max</name>
    <name type="common">Soybean</name>
    <name type="synonym">Glycine hispida</name>
    <dbReference type="NCBI Taxonomy" id="3847"/>
</organismHost>
<dbReference type="Gene3D" id="2.60.120.220">
    <property type="entry name" value="Satellite virus coat domain"/>
    <property type="match status" value="1"/>
</dbReference>
<dbReference type="SUPFAM" id="SSF88633">
    <property type="entry name" value="Positive stranded ssRNA viruses"/>
    <property type="match status" value="1"/>
</dbReference>
<proteinExistence type="predicted"/>
<dbReference type="GO" id="GO:0019028">
    <property type="term" value="C:viral capsid"/>
    <property type="evidence" value="ECO:0007669"/>
    <property type="project" value="UniProtKB-KW"/>
</dbReference>
<dbReference type="InterPro" id="IPR002009">
    <property type="entry name" value="Bromo_CP"/>
</dbReference>
<dbReference type="GO" id="GO:0005198">
    <property type="term" value="F:structural molecule activity"/>
    <property type="evidence" value="ECO:0007669"/>
    <property type="project" value="InterPro"/>
</dbReference>
<evidence type="ECO:0000313" key="2">
    <source>
        <dbReference type="EMBL" id="QFO46831.1"/>
    </source>
</evidence>
<evidence type="ECO:0000256" key="1">
    <source>
        <dbReference type="SAM" id="MobiDB-lite"/>
    </source>
</evidence>
<keyword evidence="2" id="KW-0167">Capsid protein</keyword>
<protein>
    <submittedName>
        <fullName evidence="2">Coat protein</fullName>
    </submittedName>
</protein>
<dbReference type="SMR" id="A0A7S5F4T3"/>
<keyword evidence="2" id="KW-0946">Virion</keyword>
<accession>A0A7S5F4T3</accession>